<dbReference type="InterPro" id="IPR012981">
    <property type="entry name" value="PIH1_N"/>
</dbReference>
<organism evidence="6 7">
    <name type="scientific">Cryptolaemus montrouzieri</name>
    <dbReference type="NCBI Taxonomy" id="559131"/>
    <lineage>
        <taxon>Eukaryota</taxon>
        <taxon>Metazoa</taxon>
        <taxon>Ecdysozoa</taxon>
        <taxon>Arthropoda</taxon>
        <taxon>Hexapoda</taxon>
        <taxon>Insecta</taxon>
        <taxon>Pterygota</taxon>
        <taxon>Neoptera</taxon>
        <taxon>Endopterygota</taxon>
        <taxon>Coleoptera</taxon>
        <taxon>Polyphaga</taxon>
        <taxon>Cucujiformia</taxon>
        <taxon>Coccinelloidea</taxon>
        <taxon>Coccinellidae</taxon>
        <taxon>Scymninae</taxon>
        <taxon>Scymnini</taxon>
        <taxon>Cryptolaemus</taxon>
    </lineage>
</organism>
<gene>
    <name evidence="6" type="ORF">HHI36_008906</name>
</gene>
<comment type="function">
    <text evidence="3">Involved in the assembly of C/D box small nucleolar ribonucleoprotein (snoRNP) particles. Recruits the SWI/SNF complex to the core promoter of rRNA genes and enhances pre-rRNA transcription. Mediates interaction of TELO2 with the R2TP complex which is necessary for the stability of MTOR and SMG1. Positively regulates the assembly and activity of the mTORC1 complex.</text>
</comment>
<dbReference type="AlphaFoldDB" id="A0ABD2MTX5"/>
<dbReference type="InterPro" id="IPR050734">
    <property type="entry name" value="PIH1/Kintoun_subfamily"/>
</dbReference>
<keyword evidence="7" id="KW-1185">Reference proteome</keyword>
<reference evidence="6 7" key="1">
    <citation type="journal article" date="2021" name="BMC Biol.">
        <title>Horizontally acquired antibacterial genes associated with adaptive radiation of ladybird beetles.</title>
        <authorList>
            <person name="Li H.S."/>
            <person name="Tang X.F."/>
            <person name="Huang Y.H."/>
            <person name="Xu Z.Y."/>
            <person name="Chen M.L."/>
            <person name="Du X.Y."/>
            <person name="Qiu B.Y."/>
            <person name="Chen P.T."/>
            <person name="Zhang W."/>
            <person name="Slipinski A."/>
            <person name="Escalona H.E."/>
            <person name="Waterhouse R.M."/>
            <person name="Zwick A."/>
            <person name="Pang H."/>
        </authorList>
    </citation>
    <scope>NUCLEOTIDE SEQUENCE [LARGE SCALE GENOMIC DNA]</scope>
    <source>
        <strain evidence="6">SYSU2018</strain>
    </source>
</reference>
<evidence type="ECO:0000259" key="4">
    <source>
        <dbReference type="Pfam" id="PF08190"/>
    </source>
</evidence>
<name>A0ABD2MTX5_9CUCU</name>
<evidence type="ECO:0000256" key="2">
    <source>
        <dbReference type="ARBA" id="ARBA00040540"/>
    </source>
</evidence>
<feature type="domain" description="PIH1D1/2/3 CS-like" evidence="5">
    <location>
        <begin position="209"/>
        <end position="275"/>
    </location>
</feature>
<comment type="caution">
    <text evidence="6">The sequence shown here is derived from an EMBL/GenBank/DDBJ whole genome shotgun (WGS) entry which is preliminary data.</text>
</comment>
<evidence type="ECO:0000313" key="6">
    <source>
        <dbReference type="EMBL" id="KAL3269848.1"/>
    </source>
</evidence>
<feature type="domain" description="PIH1 N-terminal" evidence="4">
    <location>
        <begin position="26"/>
        <end position="164"/>
    </location>
</feature>
<evidence type="ECO:0000313" key="7">
    <source>
        <dbReference type="Proteomes" id="UP001516400"/>
    </source>
</evidence>
<feature type="non-terminal residue" evidence="6">
    <location>
        <position position="1"/>
    </location>
</feature>
<accession>A0ABD2MTX5</accession>
<dbReference type="InterPro" id="IPR041442">
    <property type="entry name" value="PIH1D1/2/3_CS-like"/>
</dbReference>
<sequence>IWRDCCISSICAIDCNYTRTVLFFRFLAGLCVKTKDALGEKFFVNLCHCDFIPEPPNDFTVLNPEEVLKNDISEFRVPMSIGQIHSEQDMKGGVCKVCDVAINSKFFKRVENNPGWKNFVLTIIFEAIKEKYQVDCLEQSKIILQNRKHIGSLQRHRIQDREMAQKMGIGELPKITNEEKPKIEMLSSTNFETRSPEYRLFKERAKHSCLVGEFKFPDVINADELKLDVGEDRIIIECEQRNYLLDIFVPVVLRPDSTISIFDKATKILTVTMPLVGG</sequence>
<dbReference type="PANTHER" id="PTHR22997:SF0">
    <property type="entry name" value="PIH1 DOMAIN-CONTAINING PROTEIN 1"/>
    <property type="match status" value="1"/>
</dbReference>
<evidence type="ECO:0000256" key="1">
    <source>
        <dbReference type="ARBA" id="ARBA00008511"/>
    </source>
</evidence>
<evidence type="ECO:0000256" key="3">
    <source>
        <dbReference type="ARBA" id="ARBA00046233"/>
    </source>
</evidence>
<proteinExistence type="inferred from homology"/>
<dbReference type="EMBL" id="JABFTP020000021">
    <property type="protein sequence ID" value="KAL3269848.1"/>
    <property type="molecule type" value="Genomic_DNA"/>
</dbReference>
<dbReference type="Pfam" id="PF08190">
    <property type="entry name" value="PIH1"/>
    <property type="match status" value="1"/>
</dbReference>
<dbReference type="Pfam" id="PF18201">
    <property type="entry name" value="PIH1_CS"/>
    <property type="match status" value="1"/>
</dbReference>
<protein>
    <recommendedName>
        <fullName evidence="2">PIH1 domain-containing protein 1</fullName>
    </recommendedName>
</protein>
<dbReference type="Proteomes" id="UP001516400">
    <property type="component" value="Unassembled WGS sequence"/>
</dbReference>
<evidence type="ECO:0000259" key="5">
    <source>
        <dbReference type="Pfam" id="PF18201"/>
    </source>
</evidence>
<dbReference type="PANTHER" id="PTHR22997">
    <property type="entry name" value="PIH1 DOMAIN-CONTAINING PROTEIN 1"/>
    <property type="match status" value="1"/>
</dbReference>
<comment type="similarity">
    <text evidence="1">Belongs to the PIH1 family.</text>
</comment>